<proteinExistence type="inferred from homology"/>
<dbReference type="PANTHER" id="PTHR30329:SF21">
    <property type="entry name" value="LIPOPROTEIN YIAD-RELATED"/>
    <property type="match status" value="1"/>
</dbReference>
<feature type="compositionally biased region" description="Low complexity" evidence="8">
    <location>
        <begin position="74"/>
        <end position="92"/>
    </location>
</feature>
<dbReference type="Pfam" id="PF13677">
    <property type="entry name" value="MotB_plug"/>
    <property type="match status" value="1"/>
</dbReference>
<comment type="caution">
    <text evidence="10">The sequence shown here is derived from an EMBL/GenBank/DDBJ whole genome shotgun (WGS) entry which is preliminary data.</text>
</comment>
<gene>
    <name evidence="10" type="primary">motB</name>
    <name evidence="10" type="ORF">AVCANL283_04065</name>
</gene>
<reference evidence="10 11" key="1">
    <citation type="submission" date="2020-07" db="EMBL/GenBank/DDBJ databases">
        <title>Transfer of Campylobacter canadensis to the novel genus Avispirillum gen. nov., that also includes two novel species recovered from migratory waterfowl: Avispirillum anseris sp. nov. and Avispirillum brantae sp. nov.</title>
        <authorList>
            <person name="Miller W.G."/>
            <person name="Chapman M.H."/>
            <person name="Yee E."/>
            <person name="Inglis G.D."/>
        </authorList>
    </citation>
    <scope>NUCLEOTIDE SEQUENCE [LARGE SCALE GENOMIC DNA]</scope>
    <source>
        <strain evidence="10 11">L283</strain>
    </source>
</reference>
<dbReference type="Gene3D" id="3.30.1330.60">
    <property type="entry name" value="OmpA-like domain"/>
    <property type="match status" value="1"/>
</dbReference>
<dbReference type="Proteomes" id="UP000786183">
    <property type="component" value="Unassembled WGS sequence"/>
</dbReference>
<dbReference type="InterPro" id="IPR036737">
    <property type="entry name" value="OmpA-like_sf"/>
</dbReference>
<feature type="region of interest" description="Disordered" evidence="8">
    <location>
        <begin position="67"/>
        <end position="92"/>
    </location>
</feature>
<sequence>MAKKKKCPPKPPCEKWAVPLADFFSLLLALFIALYAIASVNTDKAKALTKEFVKIFDFPSTQVMDKQSKDSSKYKQQNASENTSNNTQSINQQESMEKLKALLDQKENQFYMELPSMILFAKGSTQVTNSDDLLYLKRIKMILQTLGEGVKLEIRGFSDSDDSYLASFDLATQRARNVLELLIKNGVNPSKLSIKSLGSNDPRFSNDSTQAIKNNRVELFFRTDVNDIKSQKTILDAIGNMN</sequence>
<dbReference type="PANTHER" id="PTHR30329">
    <property type="entry name" value="STATOR ELEMENT OF FLAGELLAR MOTOR COMPLEX"/>
    <property type="match status" value="1"/>
</dbReference>
<dbReference type="PROSITE" id="PS51123">
    <property type="entry name" value="OMPA_2"/>
    <property type="match status" value="1"/>
</dbReference>
<comment type="subcellular location">
    <subcellularLocation>
        <location evidence="1">Cell membrane</location>
        <topology evidence="1">Single-pass membrane protein</topology>
    </subcellularLocation>
</comment>
<organism evidence="10 11">
    <name type="scientific">Campylobacter canadensis</name>
    <dbReference type="NCBI Taxonomy" id="449520"/>
    <lineage>
        <taxon>Bacteria</taxon>
        <taxon>Pseudomonadati</taxon>
        <taxon>Campylobacterota</taxon>
        <taxon>Epsilonproteobacteria</taxon>
        <taxon>Campylobacterales</taxon>
        <taxon>Campylobacteraceae</taxon>
        <taxon>Campylobacter</taxon>
    </lineage>
</organism>
<evidence type="ECO:0000256" key="1">
    <source>
        <dbReference type="ARBA" id="ARBA00004162"/>
    </source>
</evidence>
<keyword evidence="5" id="KW-1133">Transmembrane helix</keyword>
<evidence type="ECO:0000256" key="3">
    <source>
        <dbReference type="ARBA" id="ARBA00022475"/>
    </source>
</evidence>
<dbReference type="InterPro" id="IPR006665">
    <property type="entry name" value="OmpA-like"/>
</dbReference>
<dbReference type="SUPFAM" id="SSF103088">
    <property type="entry name" value="OmpA-like"/>
    <property type="match status" value="1"/>
</dbReference>
<keyword evidence="6 7" id="KW-0472">Membrane</keyword>
<protein>
    <submittedName>
        <fullName evidence="10">Flagellar motor protein MotB</fullName>
    </submittedName>
</protein>
<evidence type="ECO:0000256" key="4">
    <source>
        <dbReference type="ARBA" id="ARBA00022692"/>
    </source>
</evidence>
<evidence type="ECO:0000313" key="10">
    <source>
        <dbReference type="EMBL" id="MBZ7987288.1"/>
    </source>
</evidence>
<evidence type="ECO:0000256" key="5">
    <source>
        <dbReference type="ARBA" id="ARBA00022989"/>
    </source>
</evidence>
<accession>A0ABS7WR99</accession>
<keyword evidence="11" id="KW-1185">Reference proteome</keyword>
<keyword evidence="10" id="KW-0282">Flagellum</keyword>
<evidence type="ECO:0000256" key="8">
    <source>
        <dbReference type="SAM" id="MobiDB-lite"/>
    </source>
</evidence>
<dbReference type="Pfam" id="PF00691">
    <property type="entry name" value="OmpA"/>
    <property type="match status" value="1"/>
</dbReference>
<evidence type="ECO:0000256" key="6">
    <source>
        <dbReference type="ARBA" id="ARBA00023136"/>
    </source>
</evidence>
<keyword evidence="10" id="KW-0966">Cell projection</keyword>
<dbReference type="RefSeq" id="WP_172231556.1">
    <property type="nucleotide sequence ID" value="NZ_CP035946.1"/>
</dbReference>
<dbReference type="InterPro" id="IPR025713">
    <property type="entry name" value="MotB-like_N_dom"/>
</dbReference>
<evidence type="ECO:0000256" key="2">
    <source>
        <dbReference type="ARBA" id="ARBA00008914"/>
    </source>
</evidence>
<dbReference type="EMBL" id="JACGBB010000006">
    <property type="protein sequence ID" value="MBZ7987288.1"/>
    <property type="molecule type" value="Genomic_DNA"/>
</dbReference>
<name>A0ABS7WR99_9BACT</name>
<dbReference type="InterPro" id="IPR050330">
    <property type="entry name" value="Bact_OuterMem_StrucFunc"/>
</dbReference>
<keyword evidence="3" id="KW-1003">Cell membrane</keyword>
<keyword evidence="10" id="KW-0969">Cilium</keyword>
<evidence type="ECO:0000313" key="11">
    <source>
        <dbReference type="Proteomes" id="UP000786183"/>
    </source>
</evidence>
<evidence type="ECO:0000259" key="9">
    <source>
        <dbReference type="PROSITE" id="PS51123"/>
    </source>
</evidence>
<comment type="similarity">
    <text evidence="2">Belongs to the MotB family.</text>
</comment>
<feature type="domain" description="OmpA-like" evidence="9">
    <location>
        <begin position="107"/>
        <end position="225"/>
    </location>
</feature>
<evidence type="ECO:0000256" key="7">
    <source>
        <dbReference type="PROSITE-ProRule" id="PRU00473"/>
    </source>
</evidence>
<dbReference type="NCBIfam" id="NF006285">
    <property type="entry name" value="PRK08457.1"/>
    <property type="match status" value="1"/>
</dbReference>
<keyword evidence="4" id="KW-0812">Transmembrane</keyword>